<protein>
    <submittedName>
        <fullName evidence="1">Tubulin-specific chaperone e</fullName>
    </submittedName>
</protein>
<dbReference type="Proteomes" id="UP001056778">
    <property type="component" value="Chromosome 1"/>
</dbReference>
<dbReference type="EMBL" id="CM043015">
    <property type="protein sequence ID" value="KAI4470871.1"/>
    <property type="molecule type" value="Genomic_DNA"/>
</dbReference>
<comment type="caution">
    <text evidence="1">The sequence shown here is derived from an EMBL/GenBank/DDBJ whole genome shotgun (WGS) entry which is preliminary data.</text>
</comment>
<organism evidence="1 2">
    <name type="scientific">Holotrichia oblita</name>
    <name type="common">Chafer beetle</name>
    <dbReference type="NCBI Taxonomy" id="644536"/>
    <lineage>
        <taxon>Eukaryota</taxon>
        <taxon>Metazoa</taxon>
        <taxon>Ecdysozoa</taxon>
        <taxon>Arthropoda</taxon>
        <taxon>Hexapoda</taxon>
        <taxon>Insecta</taxon>
        <taxon>Pterygota</taxon>
        <taxon>Neoptera</taxon>
        <taxon>Endopterygota</taxon>
        <taxon>Coleoptera</taxon>
        <taxon>Polyphaga</taxon>
        <taxon>Scarabaeiformia</taxon>
        <taxon>Scarabaeidae</taxon>
        <taxon>Melolonthinae</taxon>
        <taxon>Holotrichia</taxon>
    </lineage>
</organism>
<reference evidence="1" key="1">
    <citation type="submission" date="2022-04" db="EMBL/GenBank/DDBJ databases">
        <title>Chromosome-scale genome assembly of Holotrichia oblita Faldermann.</title>
        <authorList>
            <person name="Rongchong L."/>
        </authorList>
    </citation>
    <scope>NUCLEOTIDE SEQUENCE</scope>
    <source>
        <strain evidence="1">81SQS9</strain>
    </source>
</reference>
<keyword evidence="2" id="KW-1185">Reference proteome</keyword>
<accession>A0ACB9TVI1</accession>
<name>A0ACB9TVI1_HOLOL</name>
<evidence type="ECO:0000313" key="1">
    <source>
        <dbReference type="EMBL" id="KAI4470871.1"/>
    </source>
</evidence>
<sequence length="135" mass="15095">MLENALKNKTANIGDRIECSGYIGTIKYIGPVDGYSSTWLGIDWDSSERGKHDGNVNGKRYFTASFSHPKSGSFVRPEKVQLGQTAISAITSRYGRHDDELTAKFHEQQLLSIQQSINAPFLKLVGFDKITDKQR</sequence>
<proteinExistence type="predicted"/>
<evidence type="ECO:0000313" key="2">
    <source>
        <dbReference type="Proteomes" id="UP001056778"/>
    </source>
</evidence>
<gene>
    <name evidence="1" type="ORF">MML48_1g19162</name>
</gene>